<evidence type="ECO:0000256" key="9">
    <source>
        <dbReference type="ARBA" id="ARBA00022927"/>
    </source>
</evidence>
<dbReference type="EMBL" id="JAACXV010000058">
    <property type="protein sequence ID" value="KAF7285277.1"/>
    <property type="molecule type" value="Genomic_DNA"/>
</dbReference>
<name>A0A834IUG7_RHYFE</name>
<evidence type="ECO:0000256" key="7">
    <source>
        <dbReference type="ARBA" id="ARBA00022490"/>
    </source>
</evidence>
<dbReference type="GO" id="GO:0006890">
    <property type="term" value="P:retrograde vesicle-mediated transport, Golgi to endoplasmic reticulum"/>
    <property type="evidence" value="ECO:0007669"/>
    <property type="project" value="UniProtKB-UniRule"/>
</dbReference>
<comment type="caution">
    <text evidence="14">The sequence shown here is derived from an EMBL/GenBank/DDBJ whole genome shotgun (WGS) entry which is preliminary data.</text>
</comment>
<dbReference type="InterPro" id="IPR006822">
    <property type="entry name" value="Coatomer_esu"/>
</dbReference>
<evidence type="ECO:0000256" key="3">
    <source>
        <dbReference type="ARBA" id="ARBA00008827"/>
    </source>
</evidence>
<evidence type="ECO:0000256" key="5">
    <source>
        <dbReference type="ARBA" id="ARBA00015828"/>
    </source>
</evidence>
<dbReference type="GO" id="GO:0000139">
    <property type="term" value="C:Golgi membrane"/>
    <property type="evidence" value="ECO:0007669"/>
    <property type="project" value="UniProtKB-SubCell"/>
</dbReference>
<dbReference type="Gene3D" id="1.25.40.10">
    <property type="entry name" value="Tetratricopeptide repeat domain"/>
    <property type="match status" value="1"/>
</dbReference>
<evidence type="ECO:0000313" key="15">
    <source>
        <dbReference type="Proteomes" id="UP000625711"/>
    </source>
</evidence>
<dbReference type="OrthoDB" id="310217at2759"/>
<evidence type="ECO:0000256" key="13">
    <source>
        <dbReference type="PIRNR" id="PIRNR016478"/>
    </source>
</evidence>
<gene>
    <name evidence="14" type="ORF">GWI33_011406</name>
</gene>
<comment type="subcellular location">
    <subcellularLocation>
        <location evidence="2">Cytoplasmic vesicle</location>
        <location evidence="2">COPI-coated vesicle membrane</location>
        <topology evidence="2">Peripheral membrane protein</topology>
        <orientation evidence="2">Cytoplasmic side</orientation>
    </subcellularLocation>
    <subcellularLocation>
        <location evidence="1">Golgi apparatus membrane</location>
        <topology evidence="1">Peripheral membrane protein</topology>
        <orientation evidence="1">Cytoplasmic side</orientation>
    </subcellularLocation>
</comment>
<dbReference type="Pfam" id="PF04733">
    <property type="entry name" value="Coatomer_E"/>
    <property type="match status" value="1"/>
</dbReference>
<dbReference type="AlphaFoldDB" id="A0A834IUG7"/>
<evidence type="ECO:0000256" key="11">
    <source>
        <dbReference type="ARBA" id="ARBA00023136"/>
    </source>
</evidence>
<keyword evidence="12 13" id="KW-0968">Cytoplasmic vesicle</keyword>
<accession>A0A834IUG7</accession>
<reference evidence="14" key="1">
    <citation type="submission" date="2020-08" db="EMBL/GenBank/DDBJ databases">
        <title>Genome sequencing and assembly of the red palm weevil Rhynchophorus ferrugineus.</title>
        <authorList>
            <person name="Dias G.B."/>
            <person name="Bergman C.M."/>
            <person name="Manee M."/>
        </authorList>
    </citation>
    <scope>NUCLEOTIDE SEQUENCE</scope>
    <source>
        <strain evidence="14">AA-2017</strain>
        <tissue evidence="14">Whole larva</tissue>
    </source>
</reference>
<protein>
    <recommendedName>
        <fullName evidence="5 13">Coatomer subunit epsilon</fullName>
    </recommendedName>
</protein>
<evidence type="ECO:0000256" key="2">
    <source>
        <dbReference type="ARBA" id="ARBA00004347"/>
    </source>
</evidence>
<keyword evidence="6 13" id="KW-0813">Transport</keyword>
<organism evidence="14 15">
    <name type="scientific">Rhynchophorus ferrugineus</name>
    <name type="common">Red palm weevil</name>
    <name type="synonym">Curculio ferrugineus</name>
    <dbReference type="NCBI Taxonomy" id="354439"/>
    <lineage>
        <taxon>Eukaryota</taxon>
        <taxon>Metazoa</taxon>
        <taxon>Ecdysozoa</taxon>
        <taxon>Arthropoda</taxon>
        <taxon>Hexapoda</taxon>
        <taxon>Insecta</taxon>
        <taxon>Pterygota</taxon>
        <taxon>Neoptera</taxon>
        <taxon>Endopterygota</taxon>
        <taxon>Coleoptera</taxon>
        <taxon>Polyphaga</taxon>
        <taxon>Cucujiformia</taxon>
        <taxon>Curculionidae</taxon>
        <taxon>Dryophthorinae</taxon>
        <taxon>Rhynchophorus</taxon>
    </lineage>
</organism>
<dbReference type="GO" id="GO:0015031">
    <property type="term" value="P:protein transport"/>
    <property type="evidence" value="ECO:0007669"/>
    <property type="project" value="UniProtKB-UniRule"/>
</dbReference>
<sequence>MAPQQEIDELFDVKIHFYIGNYQQCINEAAKIKKPSSTEIAIQLVLDEITASCPPEIQPLKLLAEYLHGKSNRNVLLEQLNQKIDTTAQNETLVLVAATIFINEGNFDVAYRYLHTSESLESMALIVDILLKLDRIDLALKKLKEMQEKDDDAILTQLAQAWVHSSMGGDKLQDAYYIYQELVDKYGSTSLLLNGQAVTFIGQGKYEEAEAALQEALTKDSKNADTLINLIALQRHLEKGPEFANRYLSQLKDAHPEHPFIKDLKQKESDFLRIRQQYAPLNPVPA</sequence>
<evidence type="ECO:0000256" key="10">
    <source>
        <dbReference type="ARBA" id="ARBA00023034"/>
    </source>
</evidence>
<dbReference type="GO" id="GO:0030126">
    <property type="term" value="C:COPI vesicle coat"/>
    <property type="evidence" value="ECO:0007669"/>
    <property type="project" value="TreeGrafter"/>
</dbReference>
<comment type="similarity">
    <text evidence="3 13">Belongs to the COPE family.</text>
</comment>
<proteinExistence type="inferred from homology"/>
<evidence type="ECO:0000256" key="4">
    <source>
        <dbReference type="ARBA" id="ARBA00011775"/>
    </source>
</evidence>
<dbReference type="PIRSF" id="PIRSF016478">
    <property type="entry name" value="Coatomer_esu"/>
    <property type="match status" value="1"/>
</dbReference>
<dbReference type="GO" id="GO:0006888">
    <property type="term" value="P:endoplasmic reticulum to Golgi vesicle-mediated transport"/>
    <property type="evidence" value="ECO:0007669"/>
    <property type="project" value="TreeGrafter"/>
</dbReference>
<dbReference type="PANTHER" id="PTHR10805">
    <property type="entry name" value="COATOMER SUBUNIT EPSILON"/>
    <property type="match status" value="1"/>
</dbReference>
<keyword evidence="9 13" id="KW-0653">Protein transport</keyword>
<dbReference type="Proteomes" id="UP000625711">
    <property type="component" value="Unassembled WGS sequence"/>
</dbReference>
<keyword evidence="11 13" id="KW-0472">Membrane</keyword>
<dbReference type="SUPFAM" id="SSF48452">
    <property type="entry name" value="TPR-like"/>
    <property type="match status" value="1"/>
</dbReference>
<dbReference type="GO" id="GO:0005198">
    <property type="term" value="F:structural molecule activity"/>
    <property type="evidence" value="ECO:0007669"/>
    <property type="project" value="UniProtKB-UniRule"/>
</dbReference>
<dbReference type="GO" id="GO:0006891">
    <property type="term" value="P:intra-Golgi vesicle-mediated transport"/>
    <property type="evidence" value="ECO:0007669"/>
    <property type="project" value="TreeGrafter"/>
</dbReference>
<evidence type="ECO:0000256" key="1">
    <source>
        <dbReference type="ARBA" id="ARBA00004255"/>
    </source>
</evidence>
<evidence type="ECO:0000256" key="12">
    <source>
        <dbReference type="ARBA" id="ARBA00023329"/>
    </source>
</evidence>
<dbReference type="PANTHER" id="PTHR10805:SF0">
    <property type="entry name" value="COATOMER SUBUNIT EPSILON"/>
    <property type="match status" value="1"/>
</dbReference>
<keyword evidence="10 13" id="KW-0333">Golgi apparatus</keyword>
<dbReference type="InterPro" id="IPR011990">
    <property type="entry name" value="TPR-like_helical_dom_sf"/>
</dbReference>
<evidence type="ECO:0000256" key="8">
    <source>
        <dbReference type="ARBA" id="ARBA00022892"/>
    </source>
</evidence>
<evidence type="ECO:0000256" key="6">
    <source>
        <dbReference type="ARBA" id="ARBA00022448"/>
    </source>
</evidence>
<keyword evidence="7 13" id="KW-0963">Cytoplasm</keyword>
<keyword evidence="15" id="KW-1185">Reference proteome</keyword>
<keyword evidence="8 13" id="KW-0931">ER-Golgi transport</keyword>
<evidence type="ECO:0000313" key="14">
    <source>
        <dbReference type="EMBL" id="KAF7285277.1"/>
    </source>
</evidence>
<comment type="subunit">
    <text evidence="4">Oligomeric complex that consists of at least the alpha, beta, beta', gamma, delta, epsilon and zeta subunits.</text>
</comment>
<comment type="function">
    <text evidence="13">The coatomer is a cytosolic protein complex that binds to dilysine motifs and reversibly associates with Golgi non-clathrin-coated vesicles, which further mediate biosynthetic protein transport from the ER, via the Golgi up to the trans Golgi network. The coatomer complex is required for budding from Golgi membranes, and is essential for the retrograde Golgi-to-ER transport of dilysine-tagged proteins.</text>
</comment>